<organism evidence="5 6">
    <name type="scientific">Elysia chlorotica</name>
    <name type="common">Eastern emerald elysia</name>
    <name type="synonym">Sea slug</name>
    <dbReference type="NCBI Taxonomy" id="188477"/>
    <lineage>
        <taxon>Eukaryota</taxon>
        <taxon>Metazoa</taxon>
        <taxon>Spiralia</taxon>
        <taxon>Lophotrochozoa</taxon>
        <taxon>Mollusca</taxon>
        <taxon>Gastropoda</taxon>
        <taxon>Heterobranchia</taxon>
        <taxon>Euthyneura</taxon>
        <taxon>Panpulmonata</taxon>
        <taxon>Sacoglossa</taxon>
        <taxon>Placobranchoidea</taxon>
        <taxon>Plakobranchidae</taxon>
        <taxon>Elysia</taxon>
    </lineage>
</organism>
<dbReference type="PANTHER" id="PTHR45751">
    <property type="entry name" value="COPINE FAMILY PROTEIN 1"/>
    <property type="match status" value="1"/>
</dbReference>
<accession>A0A3S0ZNS6</accession>
<dbReference type="OrthoDB" id="5855668at2759"/>
<dbReference type="InterPro" id="IPR036465">
    <property type="entry name" value="vWFA_dom_sf"/>
</dbReference>
<keyword evidence="2" id="KW-1133">Transmembrane helix</keyword>
<dbReference type="Pfam" id="PF07002">
    <property type="entry name" value="Copine"/>
    <property type="match status" value="1"/>
</dbReference>
<evidence type="ECO:0000256" key="1">
    <source>
        <dbReference type="SAM" id="MobiDB-lite"/>
    </source>
</evidence>
<feature type="chain" id="PRO_5018733221" description="VWFA domain-containing protein" evidence="3">
    <location>
        <begin position="17"/>
        <end position="342"/>
    </location>
</feature>
<dbReference type="InterPro" id="IPR010734">
    <property type="entry name" value="Copine_C"/>
</dbReference>
<protein>
    <recommendedName>
        <fullName evidence="4">VWFA domain-containing protein</fullName>
    </recommendedName>
</protein>
<dbReference type="Proteomes" id="UP000271974">
    <property type="component" value="Unassembled WGS sequence"/>
</dbReference>
<feature type="domain" description="VWFA" evidence="4">
    <location>
        <begin position="113"/>
        <end position="320"/>
    </location>
</feature>
<feature type="compositionally biased region" description="Polar residues" evidence="1">
    <location>
        <begin position="44"/>
        <end position="57"/>
    </location>
</feature>
<comment type="caution">
    <text evidence="5">The sequence shown here is derived from an EMBL/GenBank/DDBJ whole genome shotgun (WGS) entry which is preliminary data.</text>
</comment>
<dbReference type="InterPro" id="IPR052079">
    <property type="entry name" value="E3_ligase/Copine_domain"/>
</dbReference>
<name>A0A3S0ZNS6_ELYCH</name>
<proteinExistence type="predicted"/>
<gene>
    <name evidence="5" type="ORF">EGW08_008866</name>
</gene>
<feature type="non-terminal residue" evidence="5">
    <location>
        <position position="342"/>
    </location>
</feature>
<keyword evidence="3" id="KW-0732">Signal</keyword>
<feature type="signal peptide" evidence="3">
    <location>
        <begin position="1"/>
        <end position="16"/>
    </location>
</feature>
<feature type="transmembrane region" description="Helical" evidence="2">
    <location>
        <begin position="7"/>
        <end position="23"/>
    </location>
</feature>
<dbReference type="STRING" id="188477.A0A3S0ZNS6"/>
<evidence type="ECO:0000256" key="2">
    <source>
        <dbReference type="SAM" id="Phobius"/>
    </source>
</evidence>
<evidence type="ECO:0000256" key="3">
    <source>
        <dbReference type="SAM" id="SignalP"/>
    </source>
</evidence>
<dbReference type="GO" id="GO:0016567">
    <property type="term" value="P:protein ubiquitination"/>
    <property type="evidence" value="ECO:0007669"/>
    <property type="project" value="TreeGrafter"/>
</dbReference>
<dbReference type="InterPro" id="IPR002035">
    <property type="entry name" value="VWF_A"/>
</dbReference>
<keyword evidence="2" id="KW-0812">Transmembrane</keyword>
<feature type="region of interest" description="Disordered" evidence="1">
    <location>
        <begin position="32"/>
        <end position="57"/>
    </location>
</feature>
<dbReference type="EMBL" id="RQTK01000246">
    <property type="protein sequence ID" value="RUS83363.1"/>
    <property type="molecule type" value="Genomic_DNA"/>
</dbReference>
<reference evidence="5 6" key="1">
    <citation type="submission" date="2019-01" db="EMBL/GenBank/DDBJ databases">
        <title>A draft genome assembly of the solar-powered sea slug Elysia chlorotica.</title>
        <authorList>
            <person name="Cai H."/>
            <person name="Li Q."/>
            <person name="Fang X."/>
            <person name="Li J."/>
            <person name="Curtis N.E."/>
            <person name="Altenburger A."/>
            <person name="Shibata T."/>
            <person name="Feng M."/>
            <person name="Maeda T."/>
            <person name="Schwartz J.A."/>
            <person name="Shigenobu S."/>
            <person name="Lundholm N."/>
            <person name="Nishiyama T."/>
            <person name="Yang H."/>
            <person name="Hasebe M."/>
            <person name="Li S."/>
            <person name="Pierce S.K."/>
            <person name="Wang J."/>
        </authorList>
    </citation>
    <scope>NUCLEOTIDE SEQUENCE [LARGE SCALE GENOMIC DNA]</scope>
    <source>
        <strain evidence="5">EC2010</strain>
        <tissue evidence="5">Whole organism of an adult</tissue>
    </source>
</reference>
<dbReference type="SUPFAM" id="SSF53300">
    <property type="entry name" value="vWA-like"/>
    <property type="match status" value="1"/>
</dbReference>
<evidence type="ECO:0000259" key="4">
    <source>
        <dbReference type="SMART" id="SM00327"/>
    </source>
</evidence>
<dbReference type="PANTHER" id="PTHR45751:SF53">
    <property type="entry name" value="VWFA DOMAIN-CONTAINING PROTEIN"/>
    <property type="match status" value="1"/>
</dbReference>
<evidence type="ECO:0000313" key="5">
    <source>
        <dbReference type="EMBL" id="RUS83363.1"/>
    </source>
</evidence>
<keyword evidence="2" id="KW-0472">Membrane</keyword>
<keyword evidence="6" id="KW-1185">Reference proteome</keyword>
<dbReference type="AlphaFoldDB" id="A0A3S0ZNS6"/>
<dbReference type="GO" id="GO:0004842">
    <property type="term" value="F:ubiquitin-protein transferase activity"/>
    <property type="evidence" value="ECO:0007669"/>
    <property type="project" value="TreeGrafter"/>
</dbReference>
<sequence length="342" mass="38276">MTIWSCLLYTLANVVAVFLHWLYQREKAQLEQNGTSEGDRDHSSSTNSNGSIRYFNDNNNASKKKKRFFATATSVASFLGVSSNKNNNFFAFEDHFFNFEDVAKACRRAGLETCGLIVGVDFSASNEWQGRKTFSGQNLHAVATKGKVMNPYQKVISIIGRTLESFDEDNLIPAFGFGDAISKGRSVFSFKDRTAAEKMAGFSEVLHQYEEIAQTVDLGGPTDFAPIIHTAVDIVQRLKKYHILIVIADGQVVEQLSTAQAIVEASHHPLSIVMVGVGDGPWDTMEQFDDLLPERHFDNFQFVNFHALVEKNSKQTEANFALHAMMEIPYQYKTIKALGYLD</sequence>
<dbReference type="GO" id="GO:0005634">
    <property type="term" value="C:nucleus"/>
    <property type="evidence" value="ECO:0007669"/>
    <property type="project" value="TreeGrafter"/>
</dbReference>
<evidence type="ECO:0000313" key="6">
    <source>
        <dbReference type="Proteomes" id="UP000271974"/>
    </source>
</evidence>
<dbReference type="SMART" id="SM00327">
    <property type="entry name" value="VWA"/>
    <property type="match status" value="1"/>
</dbReference>